<dbReference type="CDD" id="cd06257">
    <property type="entry name" value="DnaJ"/>
    <property type="match status" value="1"/>
</dbReference>
<feature type="region of interest" description="Disordered" evidence="1">
    <location>
        <begin position="37"/>
        <end position="72"/>
    </location>
</feature>
<dbReference type="SMART" id="SM00271">
    <property type="entry name" value="DnaJ"/>
    <property type="match status" value="1"/>
</dbReference>
<sequence length="250" mass="27071">MSHLFSKTLRHATSSAIRSWSATSHCHGLRRYTRRHIQTASASASSSSPSSSASNPYPYPTNRHPTPYQLFHLPSNATKGEIKARYYELVRLYHPDKQVGAVVDDDIARARFQAITAAYDVLTGKTPAGSGMPGDMGHNHTPREAMSHATTAAYRAARQRRQELYDSGSVDDVKKDRFIMAGVVLVRALLPSHPLSLVLGIGAISNSLNELMLADSTVRNVPHSDDATRSAVGYGLETPAVFEPSTTAGG</sequence>
<accession>A0A8H5BFX8</accession>
<evidence type="ECO:0000259" key="2">
    <source>
        <dbReference type="PROSITE" id="PS50076"/>
    </source>
</evidence>
<keyword evidence="4" id="KW-1185">Reference proteome</keyword>
<evidence type="ECO:0000313" key="4">
    <source>
        <dbReference type="Proteomes" id="UP000567179"/>
    </source>
</evidence>
<dbReference type="Gene3D" id="1.10.287.110">
    <property type="entry name" value="DnaJ domain"/>
    <property type="match status" value="1"/>
</dbReference>
<dbReference type="PRINTS" id="PR00625">
    <property type="entry name" value="JDOMAIN"/>
</dbReference>
<proteinExistence type="predicted"/>
<gene>
    <name evidence="3" type="ORF">D9619_001340</name>
</gene>
<evidence type="ECO:0000313" key="3">
    <source>
        <dbReference type="EMBL" id="KAF5322607.1"/>
    </source>
</evidence>
<protein>
    <recommendedName>
        <fullName evidence="2">J domain-containing protein</fullName>
    </recommendedName>
</protein>
<dbReference type="PROSITE" id="PS50076">
    <property type="entry name" value="DNAJ_2"/>
    <property type="match status" value="1"/>
</dbReference>
<dbReference type="InterPro" id="IPR001623">
    <property type="entry name" value="DnaJ_domain"/>
</dbReference>
<name>A0A8H5BFX8_9AGAR</name>
<dbReference type="PANTHER" id="PTHR24074">
    <property type="entry name" value="CO-CHAPERONE PROTEIN DJLA"/>
    <property type="match status" value="1"/>
</dbReference>
<dbReference type="Pfam" id="PF00226">
    <property type="entry name" value="DnaJ"/>
    <property type="match status" value="1"/>
</dbReference>
<dbReference type="InterPro" id="IPR050817">
    <property type="entry name" value="DjlA_DnaK_co-chaperone"/>
</dbReference>
<evidence type="ECO:0000256" key="1">
    <source>
        <dbReference type="SAM" id="MobiDB-lite"/>
    </source>
</evidence>
<dbReference type="OrthoDB" id="445556at2759"/>
<dbReference type="AlphaFoldDB" id="A0A8H5BFX8"/>
<dbReference type="Proteomes" id="UP000567179">
    <property type="component" value="Unassembled WGS sequence"/>
</dbReference>
<feature type="compositionally biased region" description="Low complexity" evidence="1">
    <location>
        <begin position="40"/>
        <end position="54"/>
    </location>
</feature>
<dbReference type="SUPFAM" id="SSF46565">
    <property type="entry name" value="Chaperone J-domain"/>
    <property type="match status" value="1"/>
</dbReference>
<dbReference type="InterPro" id="IPR036869">
    <property type="entry name" value="J_dom_sf"/>
</dbReference>
<comment type="caution">
    <text evidence="3">The sequence shown here is derived from an EMBL/GenBank/DDBJ whole genome shotgun (WGS) entry which is preliminary data.</text>
</comment>
<feature type="domain" description="J" evidence="2">
    <location>
        <begin position="66"/>
        <end position="127"/>
    </location>
</feature>
<dbReference type="EMBL" id="JAACJJ010000028">
    <property type="protein sequence ID" value="KAF5322607.1"/>
    <property type="molecule type" value="Genomic_DNA"/>
</dbReference>
<organism evidence="3 4">
    <name type="scientific">Psilocybe cf. subviscida</name>
    <dbReference type="NCBI Taxonomy" id="2480587"/>
    <lineage>
        <taxon>Eukaryota</taxon>
        <taxon>Fungi</taxon>
        <taxon>Dikarya</taxon>
        <taxon>Basidiomycota</taxon>
        <taxon>Agaricomycotina</taxon>
        <taxon>Agaricomycetes</taxon>
        <taxon>Agaricomycetidae</taxon>
        <taxon>Agaricales</taxon>
        <taxon>Agaricineae</taxon>
        <taxon>Strophariaceae</taxon>
        <taxon>Psilocybe</taxon>
    </lineage>
</organism>
<reference evidence="3 4" key="1">
    <citation type="journal article" date="2020" name="ISME J.">
        <title>Uncovering the hidden diversity of litter-decomposition mechanisms in mushroom-forming fungi.</title>
        <authorList>
            <person name="Floudas D."/>
            <person name="Bentzer J."/>
            <person name="Ahren D."/>
            <person name="Johansson T."/>
            <person name="Persson P."/>
            <person name="Tunlid A."/>
        </authorList>
    </citation>
    <scope>NUCLEOTIDE SEQUENCE [LARGE SCALE GENOMIC DNA]</scope>
    <source>
        <strain evidence="3 4">CBS 101986</strain>
    </source>
</reference>